<sequence>MQQKATGSVQQHGGDVSGLVGSDGDGPWVVVQKPRRQRKGKEKDAVVDQNQGKAVNGSINDRPKMSGSRFIALNDDIPELNKEIPIIIGVNEDENIKEA</sequence>
<evidence type="ECO:0000313" key="2">
    <source>
        <dbReference type="EMBL" id="PNX58223.1"/>
    </source>
</evidence>
<evidence type="ECO:0000256" key="1">
    <source>
        <dbReference type="SAM" id="MobiDB-lite"/>
    </source>
</evidence>
<feature type="compositionally biased region" description="Polar residues" evidence="1">
    <location>
        <begin position="1"/>
        <end position="11"/>
    </location>
</feature>
<name>A0A2K3JVZ1_TRIPR</name>
<feature type="region of interest" description="Disordered" evidence="1">
    <location>
        <begin position="1"/>
        <end position="66"/>
    </location>
</feature>
<dbReference type="EMBL" id="ASHM01126674">
    <property type="protein sequence ID" value="PNX58223.1"/>
    <property type="molecule type" value="Genomic_DNA"/>
</dbReference>
<dbReference type="Proteomes" id="UP000236291">
    <property type="component" value="Unassembled WGS sequence"/>
</dbReference>
<gene>
    <name evidence="2" type="ORF">L195_g059084</name>
</gene>
<proteinExistence type="predicted"/>
<dbReference type="AlphaFoldDB" id="A0A2K3JVZ1"/>
<feature type="compositionally biased region" description="Polar residues" evidence="1">
    <location>
        <begin position="48"/>
        <end position="59"/>
    </location>
</feature>
<organism evidence="2 3">
    <name type="scientific">Trifolium pratense</name>
    <name type="common">Red clover</name>
    <dbReference type="NCBI Taxonomy" id="57577"/>
    <lineage>
        <taxon>Eukaryota</taxon>
        <taxon>Viridiplantae</taxon>
        <taxon>Streptophyta</taxon>
        <taxon>Embryophyta</taxon>
        <taxon>Tracheophyta</taxon>
        <taxon>Spermatophyta</taxon>
        <taxon>Magnoliopsida</taxon>
        <taxon>eudicotyledons</taxon>
        <taxon>Gunneridae</taxon>
        <taxon>Pentapetalae</taxon>
        <taxon>rosids</taxon>
        <taxon>fabids</taxon>
        <taxon>Fabales</taxon>
        <taxon>Fabaceae</taxon>
        <taxon>Papilionoideae</taxon>
        <taxon>50 kb inversion clade</taxon>
        <taxon>NPAAA clade</taxon>
        <taxon>Hologalegina</taxon>
        <taxon>IRL clade</taxon>
        <taxon>Trifolieae</taxon>
        <taxon>Trifolium</taxon>
    </lineage>
</organism>
<evidence type="ECO:0000313" key="3">
    <source>
        <dbReference type="Proteomes" id="UP000236291"/>
    </source>
</evidence>
<reference evidence="2 3" key="2">
    <citation type="journal article" date="2017" name="Front. Plant Sci.">
        <title>Gene Classification and Mining of Molecular Markers Useful in Red Clover (Trifolium pratense) Breeding.</title>
        <authorList>
            <person name="Istvanek J."/>
            <person name="Dluhosova J."/>
            <person name="Dluhos P."/>
            <person name="Patkova L."/>
            <person name="Nedelnik J."/>
            <person name="Repkova J."/>
        </authorList>
    </citation>
    <scope>NUCLEOTIDE SEQUENCE [LARGE SCALE GENOMIC DNA]</scope>
    <source>
        <strain evidence="3">cv. Tatra</strain>
        <tissue evidence="2">Young leaves</tissue>
    </source>
</reference>
<reference evidence="2 3" key="1">
    <citation type="journal article" date="2014" name="Am. J. Bot.">
        <title>Genome assembly and annotation for red clover (Trifolium pratense; Fabaceae).</title>
        <authorList>
            <person name="Istvanek J."/>
            <person name="Jaros M."/>
            <person name="Krenek A."/>
            <person name="Repkova J."/>
        </authorList>
    </citation>
    <scope>NUCLEOTIDE SEQUENCE [LARGE SCALE GENOMIC DNA]</scope>
    <source>
        <strain evidence="3">cv. Tatra</strain>
        <tissue evidence="2">Young leaves</tissue>
    </source>
</reference>
<accession>A0A2K3JVZ1</accession>
<protein>
    <submittedName>
        <fullName evidence="2">Uncharacterized protein</fullName>
    </submittedName>
</protein>
<feature type="non-terminal residue" evidence="2">
    <location>
        <position position="99"/>
    </location>
</feature>
<comment type="caution">
    <text evidence="2">The sequence shown here is derived from an EMBL/GenBank/DDBJ whole genome shotgun (WGS) entry which is preliminary data.</text>
</comment>
<feature type="compositionally biased region" description="Low complexity" evidence="1">
    <location>
        <begin position="13"/>
        <end position="26"/>
    </location>
</feature>